<dbReference type="InterPro" id="IPR011009">
    <property type="entry name" value="Kinase-like_dom_sf"/>
</dbReference>
<reference evidence="9" key="2">
    <citation type="submission" date="2017-12" db="EMBL/GenBank/DDBJ databases">
        <title>Genome sequence of the Bar-tailed Godwit (Limosa lapponica baueri).</title>
        <authorList>
            <person name="Lima N.C.B."/>
            <person name="Parody-Merino A.M."/>
            <person name="Battley P.F."/>
            <person name="Fidler A.E."/>
            <person name="Prosdocimi F."/>
        </authorList>
    </citation>
    <scope>NUCLEOTIDE SEQUENCE [LARGE SCALE GENOMIC DNA]</scope>
</reference>
<evidence type="ECO:0000313" key="8">
    <source>
        <dbReference type="EMBL" id="PKU31255.1"/>
    </source>
</evidence>
<feature type="region of interest" description="Disordered" evidence="6">
    <location>
        <begin position="343"/>
        <end position="379"/>
    </location>
</feature>
<feature type="compositionally biased region" description="Polar residues" evidence="6">
    <location>
        <begin position="274"/>
        <end position="287"/>
    </location>
</feature>
<keyword evidence="4 8" id="KW-0418">Kinase</keyword>
<dbReference type="GO" id="GO:0030332">
    <property type="term" value="F:cyclin binding"/>
    <property type="evidence" value="ECO:0007669"/>
    <property type="project" value="TreeGrafter"/>
</dbReference>
<dbReference type="Proteomes" id="UP000233556">
    <property type="component" value="Unassembled WGS sequence"/>
</dbReference>
<sequence length="449" mass="49933">MGKLKKGLGVVSFSKLAAGKNRSPYLRSYIQHSNGCPEITGFIQAGPSPEMTGNVINIECYILNLSFDNFDQTVAFAFVQLQLCSRPYTNKVITLWYRPPELLLGEERYTPAIDVWSCGCILGELFTKKPIFQANQELAQLELISRICGSPCPAVWPDVIKLAYFNTMKPKKQYRRKLREEFAFIPPAALDLFDYMLALDPSKRCTAEQALQCEFLRDVEPSKMPPPDLPLWQDCHELWSKKRRRQKQMGMTDDSTAAKVPRKDLSLGMDESRTNTPQGMQTSSQLKTQGNSSVALAKTSTGQQLNQNEVAILLNLLQSKTSVSLAQFAQVLNIKLIKAQQTKQKDFPLEEKENGSGNEMSLQLRQPPEPTTPASVNRDDVESPAPGYPHLIKSLYTSAGGAIQTERKMIPILRGYTNAGSISDETVTLGLILGAWGFLSGVYGEDGLL</sequence>
<dbReference type="GO" id="GO:0032968">
    <property type="term" value="P:positive regulation of transcription elongation by RNA polymerase II"/>
    <property type="evidence" value="ECO:0007669"/>
    <property type="project" value="TreeGrafter"/>
</dbReference>
<keyword evidence="9" id="KW-1185">Reference proteome</keyword>
<dbReference type="GO" id="GO:0005524">
    <property type="term" value="F:ATP binding"/>
    <property type="evidence" value="ECO:0007669"/>
    <property type="project" value="UniProtKB-KW"/>
</dbReference>
<keyword evidence="1" id="KW-0723">Serine/threonine-protein kinase</keyword>
<dbReference type="InterPro" id="IPR050108">
    <property type="entry name" value="CDK"/>
</dbReference>
<organism evidence="8 9">
    <name type="scientific">Limosa lapponica baueri</name>
    <dbReference type="NCBI Taxonomy" id="1758121"/>
    <lineage>
        <taxon>Eukaryota</taxon>
        <taxon>Metazoa</taxon>
        <taxon>Chordata</taxon>
        <taxon>Craniata</taxon>
        <taxon>Vertebrata</taxon>
        <taxon>Euteleostomi</taxon>
        <taxon>Archelosauria</taxon>
        <taxon>Archosauria</taxon>
        <taxon>Dinosauria</taxon>
        <taxon>Saurischia</taxon>
        <taxon>Theropoda</taxon>
        <taxon>Coelurosauria</taxon>
        <taxon>Aves</taxon>
        <taxon>Neognathae</taxon>
        <taxon>Neoaves</taxon>
        <taxon>Charadriiformes</taxon>
        <taxon>Scolopacidae</taxon>
        <taxon>Limosa</taxon>
    </lineage>
</organism>
<feature type="domain" description="Protein kinase" evidence="7">
    <location>
        <begin position="1"/>
        <end position="216"/>
    </location>
</feature>
<evidence type="ECO:0000256" key="5">
    <source>
        <dbReference type="ARBA" id="ARBA00022840"/>
    </source>
</evidence>
<keyword evidence="2" id="KW-0808">Transferase</keyword>
<dbReference type="InterPro" id="IPR000719">
    <property type="entry name" value="Prot_kinase_dom"/>
</dbReference>
<keyword evidence="5" id="KW-0067">ATP-binding</keyword>
<evidence type="ECO:0000256" key="1">
    <source>
        <dbReference type="ARBA" id="ARBA00022527"/>
    </source>
</evidence>
<accession>A0A2I0TBU5</accession>
<evidence type="ECO:0000313" key="9">
    <source>
        <dbReference type="Proteomes" id="UP000233556"/>
    </source>
</evidence>
<dbReference type="Pfam" id="PF00069">
    <property type="entry name" value="Pkinase"/>
    <property type="match status" value="1"/>
</dbReference>
<evidence type="ECO:0000259" key="7">
    <source>
        <dbReference type="PROSITE" id="PS50011"/>
    </source>
</evidence>
<dbReference type="EMBL" id="KZ513101">
    <property type="protein sequence ID" value="PKU31255.1"/>
    <property type="molecule type" value="Genomic_DNA"/>
</dbReference>
<dbReference type="OrthoDB" id="28397at2759"/>
<dbReference type="GO" id="GO:0008353">
    <property type="term" value="F:RNA polymerase II CTD heptapeptide repeat kinase activity"/>
    <property type="evidence" value="ECO:0007669"/>
    <property type="project" value="TreeGrafter"/>
</dbReference>
<feature type="compositionally biased region" description="Basic and acidic residues" evidence="6">
    <location>
        <begin position="343"/>
        <end position="354"/>
    </location>
</feature>
<dbReference type="PANTHER" id="PTHR24056:SF459">
    <property type="entry name" value="CYCLIN-DEPENDENT KINASE 13"/>
    <property type="match status" value="1"/>
</dbReference>
<gene>
    <name evidence="8" type="ORF">llap_18441</name>
</gene>
<feature type="compositionally biased region" description="Polar residues" evidence="6">
    <location>
        <begin position="355"/>
        <end position="364"/>
    </location>
</feature>
<dbReference type="PROSITE" id="PS50011">
    <property type="entry name" value="PROTEIN_KINASE_DOM"/>
    <property type="match status" value="1"/>
</dbReference>
<dbReference type="Gene3D" id="1.10.510.10">
    <property type="entry name" value="Transferase(Phosphotransferase) domain 1"/>
    <property type="match status" value="1"/>
</dbReference>
<protein>
    <submittedName>
        <fullName evidence="8">Cyclin-dependent kinase 13 isoform x5</fullName>
    </submittedName>
</protein>
<evidence type="ECO:0000256" key="4">
    <source>
        <dbReference type="ARBA" id="ARBA00022777"/>
    </source>
</evidence>
<evidence type="ECO:0000256" key="3">
    <source>
        <dbReference type="ARBA" id="ARBA00022741"/>
    </source>
</evidence>
<proteinExistence type="predicted"/>
<dbReference type="PANTHER" id="PTHR24056">
    <property type="entry name" value="CELL DIVISION PROTEIN KINASE"/>
    <property type="match status" value="1"/>
</dbReference>
<feature type="region of interest" description="Disordered" evidence="6">
    <location>
        <begin position="268"/>
        <end position="287"/>
    </location>
</feature>
<name>A0A2I0TBU5_LIMLA</name>
<dbReference type="GO" id="GO:0008024">
    <property type="term" value="C:cyclin/CDK positive transcription elongation factor complex"/>
    <property type="evidence" value="ECO:0007669"/>
    <property type="project" value="TreeGrafter"/>
</dbReference>
<evidence type="ECO:0000256" key="2">
    <source>
        <dbReference type="ARBA" id="ARBA00022679"/>
    </source>
</evidence>
<dbReference type="SUPFAM" id="SSF56112">
    <property type="entry name" value="Protein kinase-like (PK-like)"/>
    <property type="match status" value="1"/>
</dbReference>
<reference evidence="9" key="1">
    <citation type="submission" date="2017-11" db="EMBL/GenBank/DDBJ databases">
        <authorList>
            <person name="Lima N.C."/>
            <person name="Parody-Merino A.M."/>
            <person name="Battley P.F."/>
            <person name="Fidler A.E."/>
            <person name="Prosdocimi F."/>
        </authorList>
    </citation>
    <scope>NUCLEOTIDE SEQUENCE [LARGE SCALE GENOMIC DNA]</scope>
</reference>
<keyword evidence="3" id="KW-0547">Nucleotide-binding</keyword>
<dbReference type="AlphaFoldDB" id="A0A2I0TBU5"/>
<evidence type="ECO:0000256" key="6">
    <source>
        <dbReference type="SAM" id="MobiDB-lite"/>
    </source>
</evidence>
<dbReference type="SMART" id="SM00220">
    <property type="entry name" value="S_TKc"/>
    <property type="match status" value="1"/>
</dbReference>